<reference evidence="3" key="1">
    <citation type="submission" date="2021-06" db="EMBL/GenBank/DDBJ databases">
        <authorList>
            <person name="Kallberg Y."/>
            <person name="Tangrot J."/>
            <person name="Rosling A."/>
        </authorList>
    </citation>
    <scope>NUCLEOTIDE SEQUENCE</scope>
    <source>
        <strain evidence="3">87-6 pot B 2015</strain>
    </source>
</reference>
<dbReference type="GO" id="GO:0000398">
    <property type="term" value="P:mRNA splicing, via spliceosome"/>
    <property type="evidence" value="ECO:0007669"/>
    <property type="project" value="TreeGrafter"/>
</dbReference>
<evidence type="ECO:0000256" key="1">
    <source>
        <dbReference type="ARBA" id="ARBA00011069"/>
    </source>
</evidence>
<feature type="compositionally biased region" description="Basic and acidic residues" evidence="2">
    <location>
        <begin position="91"/>
        <end position="102"/>
    </location>
</feature>
<accession>A0A9N9FQ04</accession>
<dbReference type="GO" id="GO:0005684">
    <property type="term" value="C:U2-type spliceosomal complex"/>
    <property type="evidence" value="ECO:0007669"/>
    <property type="project" value="TreeGrafter"/>
</dbReference>
<dbReference type="InterPro" id="IPR051112">
    <property type="entry name" value="CWC26_splicing_factor"/>
</dbReference>
<dbReference type="InterPro" id="IPR018609">
    <property type="entry name" value="Bud13"/>
</dbReference>
<comment type="caution">
    <text evidence="3">The sequence shown here is derived from an EMBL/GenBank/DDBJ whole genome shotgun (WGS) entry which is preliminary data.</text>
</comment>
<dbReference type="AlphaFoldDB" id="A0A9N9FQ04"/>
<feature type="compositionally biased region" description="Basic and acidic residues" evidence="2">
    <location>
        <begin position="109"/>
        <end position="131"/>
    </location>
</feature>
<feature type="region of interest" description="Disordered" evidence="2">
    <location>
        <begin position="214"/>
        <end position="248"/>
    </location>
</feature>
<evidence type="ECO:0000256" key="2">
    <source>
        <dbReference type="SAM" id="MobiDB-lite"/>
    </source>
</evidence>
<feature type="region of interest" description="Disordered" evidence="2">
    <location>
        <begin position="85"/>
        <end position="147"/>
    </location>
</feature>
<name>A0A9N9FQ04_FUNMO</name>
<dbReference type="Pfam" id="PF09736">
    <property type="entry name" value="Bud13"/>
    <property type="match status" value="1"/>
</dbReference>
<evidence type="ECO:0000313" key="4">
    <source>
        <dbReference type="Proteomes" id="UP000789375"/>
    </source>
</evidence>
<dbReference type="GO" id="GO:0070274">
    <property type="term" value="C:RES complex"/>
    <property type="evidence" value="ECO:0007669"/>
    <property type="project" value="TreeGrafter"/>
</dbReference>
<proteinExistence type="inferred from homology"/>
<dbReference type="EMBL" id="CAJVPP010001331">
    <property type="protein sequence ID" value="CAG8549498.1"/>
    <property type="molecule type" value="Genomic_DNA"/>
</dbReference>
<sequence length="285" mass="32874">MKISSKKDFTGDFTGVGSVAIIDEEDITGQWKNINSEDENDDAPVVVAEEIQRSNKWKPIVNDVGDEAPQIVNASNDLLEEYITSVSSTSRKRDISDVEESKTKRHKSSSTDEIHKDVDRANKNEREKINKMEPSSGRHAATIYRDNVGNKIDKAAKRAEERRRIEEEERLLKWGKEEEARKDEKLRNKPLAIYKDDEDLNEELRAKERWNDPAEMFLTKKKGKKSSGRPKYQGPPAPPNRFNIQPGFRWDGIDRSNGFERQYFEKRNARAALASEAYKWSVEDM</sequence>
<dbReference type="PANTHER" id="PTHR31809">
    <property type="entry name" value="BUD13 HOMOLOG"/>
    <property type="match status" value="1"/>
</dbReference>
<dbReference type="GO" id="GO:0003723">
    <property type="term" value="F:RNA binding"/>
    <property type="evidence" value="ECO:0007669"/>
    <property type="project" value="TreeGrafter"/>
</dbReference>
<evidence type="ECO:0000313" key="3">
    <source>
        <dbReference type="EMBL" id="CAG8549498.1"/>
    </source>
</evidence>
<dbReference type="PANTHER" id="PTHR31809:SF0">
    <property type="entry name" value="BUD13 HOMOLOG"/>
    <property type="match status" value="1"/>
</dbReference>
<dbReference type="Proteomes" id="UP000789375">
    <property type="component" value="Unassembled WGS sequence"/>
</dbReference>
<keyword evidence="4" id="KW-1185">Reference proteome</keyword>
<comment type="similarity">
    <text evidence="1">Belongs to the CWC26 family.</text>
</comment>
<feature type="compositionally biased region" description="Basic residues" evidence="2">
    <location>
        <begin position="219"/>
        <end position="228"/>
    </location>
</feature>
<organism evidence="3 4">
    <name type="scientific">Funneliformis mosseae</name>
    <name type="common">Endomycorrhizal fungus</name>
    <name type="synonym">Glomus mosseae</name>
    <dbReference type="NCBI Taxonomy" id="27381"/>
    <lineage>
        <taxon>Eukaryota</taxon>
        <taxon>Fungi</taxon>
        <taxon>Fungi incertae sedis</taxon>
        <taxon>Mucoromycota</taxon>
        <taxon>Glomeromycotina</taxon>
        <taxon>Glomeromycetes</taxon>
        <taxon>Glomerales</taxon>
        <taxon>Glomeraceae</taxon>
        <taxon>Funneliformis</taxon>
    </lineage>
</organism>
<protein>
    <submittedName>
        <fullName evidence="3">4029_t:CDS:1</fullName>
    </submittedName>
</protein>
<gene>
    <name evidence="3" type="ORF">FMOSSE_LOCUS6393</name>
</gene>